<proteinExistence type="predicted"/>
<evidence type="ECO:0000259" key="2">
    <source>
        <dbReference type="Pfam" id="PF12945"/>
    </source>
</evidence>
<evidence type="ECO:0000259" key="1">
    <source>
        <dbReference type="Pfam" id="PF07238"/>
    </source>
</evidence>
<dbReference type="Pfam" id="PF07238">
    <property type="entry name" value="PilZ"/>
    <property type="match status" value="1"/>
</dbReference>
<dbReference type="AlphaFoldDB" id="A0A855X2R8"/>
<dbReference type="Proteomes" id="UP000250918">
    <property type="component" value="Unassembled WGS sequence"/>
</dbReference>
<reference evidence="3 4" key="1">
    <citation type="journal article" date="2018" name="ISME J.">
        <title>A methanotrophic archaeon couples anaerobic oxidation of methane to Fe(III) reduction.</title>
        <authorList>
            <person name="Cai C."/>
            <person name="Leu A.O."/>
            <person name="Xie G.J."/>
            <person name="Guo J."/>
            <person name="Feng Y."/>
            <person name="Zhao J.X."/>
            <person name="Tyson G.W."/>
            <person name="Yuan Z."/>
            <person name="Hu S."/>
        </authorList>
    </citation>
    <scope>NUCLEOTIDE SEQUENCE [LARGE SCALE GENOMIC DNA]</scope>
    <source>
        <strain evidence="3">FeB_12</strain>
    </source>
</reference>
<dbReference type="GO" id="GO:0035438">
    <property type="term" value="F:cyclic-di-GMP binding"/>
    <property type="evidence" value="ECO:0007669"/>
    <property type="project" value="InterPro"/>
</dbReference>
<feature type="domain" description="PilZ" evidence="1">
    <location>
        <begin position="128"/>
        <end position="195"/>
    </location>
</feature>
<dbReference type="Pfam" id="PF12945">
    <property type="entry name" value="PilZNR"/>
    <property type="match status" value="1"/>
</dbReference>
<dbReference type="InterPro" id="IPR009926">
    <property type="entry name" value="T3SS_YcgR_PilZN"/>
</dbReference>
<gene>
    <name evidence="3" type="ORF">C3F09_11145</name>
</gene>
<organism evidence="3 4">
    <name type="scientific">candidate division GN15 bacterium</name>
    <dbReference type="NCBI Taxonomy" id="2072418"/>
    <lineage>
        <taxon>Bacteria</taxon>
        <taxon>candidate division GN15</taxon>
    </lineage>
</organism>
<comment type="caution">
    <text evidence="3">The sequence shown here is derived from an EMBL/GenBank/DDBJ whole genome shotgun (WGS) entry which is preliminary data.</text>
</comment>
<name>A0A855X2R8_9BACT</name>
<sequence length="244" mass="27962">MGMSKPLRVWERIELQVGDGPEAGHYLARIQDFINGGIVITDPEFLSGSSLMRENMSVAVIVRRDDAMYQFTSTIKKTLGRGSRQFILSPPRHFERVQRRMFVRVDLESALWYARIVPLGDWQNYDDRLAWHRSQTYDISGGGTLFRAVDEMPTGELVLLKMEYLKDISLPETVVAQVHRCVSIEREWRCGVQFVLADALPARLEPNEIAALPASIRRFDRNAQNRLSTAVFARQVELRKKGLL</sequence>
<feature type="domain" description="Type III secretion system flagellar brake protein YcgR PilZN" evidence="2">
    <location>
        <begin position="12"/>
        <end position="78"/>
    </location>
</feature>
<accession>A0A855X2R8</accession>
<dbReference type="InterPro" id="IPR009875">
    <property type="entry name" value="PilZ_domain"/>
</dbReference>
<evidence type="ECO:0000313" key="3">
    <source>
        <dbReference type="EMBL" id="PWB68698.1"/>
    </source>
</evidence>
<protein>
    <recommendedName>
        <fullName evidence="5">PilZ domain-containing protein</fullName>
    </recommendedName>
</protein>
<evidence type="ECO:0008006" key="5">
    <source>
        <dbReference type="Google" id="ProtNLM"/>
    </source>
</evidence>
<dbReference type="EMBL" id="PQAP01000193">
    <property type="protein sequence ID" value="PWB68698.1"/>
    <property type="molecule type" value="Genomic_DNA"/>
</dbReference>
<evidence type="ECO:0000313" key="4">
    <source>
        <dbReference type="Proteomes" id="UP000250918"/>
    </source>
</evidence>